<dbReference type="Gene3D" id="2.40.50.180">
    <property type="entry name" value="CheA-289, Domain 4"/>
    <property type="match status" value="1"/>
</dbReference>
<dbReference type="Proteomes" id="UP000074310">
    <property type="component" value="Unassembled WGS sequence"/>
</dbReference>
<dbReference type="PROSITE" id="PS50851">
    <property type="entry name" value="CHEW"/>
    <property type="match status" value="1"/>
</dbReference>
<evidence type="ECO:0000259" key="1">
    <source>
        <dbReference type="PROSITE" id="PS50851"/>
    </source>
</evidence>
<organism evidence="2 3">
    <name type="scientific">Sphingomonas endophytica</name>
    <dbReference type="NCBI Taxonomy" id="869719"/>
    <lineage>
        <taxon>Bacteria</taxon>
        <taxon>Pseudomonadati</taxon>
        <taxon>Pseudomonadota</taxon>
        <taxon>Alphaproteobacteria</taxon>
        <taxon>Sphingomonadales</taxon>
        <taxon>Sphingomonadaceae</taxon>
        <taxon>Sphingomonas</taxon>
    </lineage>
</organism>
<dbReference type="AlphaFoldDB" id="A0A147HVW4"/>
<proteinExistence type="predicted"/>
<sequence>MSQSLHLVARVGGAGLLFDAGRVDSVVEVGHTVPAPGAGRAVVGLAAMRSRVATVLDVSELFGRPAMVRDGKGGSAVATIVDGHLYAIAVDLLEDVATFSLSAAPSGLGAANDWDFVTGIADGAGETLLAVDIDRLVARASALD</sequence>
<dbReference type="InterPro" id="IPR002545">
    <property type="entry name" value="CheW-lke_dom"/>
</dbReference>
<dbReference type="RefSeq" id="WP_058756839.1">
    <property type="nucleotide sequence ID" value="NZ_LDTB01000077.1"/>
</dbReference>
<gene>
    <name evidence="2" type="ORF">NS334_15390</name>
</gene>
<dbReference type="Pfam" id="PF01584">
    <property type="entry name" value="CheW"/>
    <property type="match status" value="1"/>
</dbReference>
<accession>A0A147HVW4</accession>
<dbReference type="SMART" id="SM00260">
    <property type="entry name" value="CheW"/>
    <property type="match status" value="1"/>
</dbReference>
<dbReference type="Gene3D" id="2.30.30.40">
    <property type="entry name" value="SH3 Domains"/>
    <property type="match status" value="1"/>
</dbReference>
<feature type="domain" description="CheW-like" evidence="1">
    <location>
        <begin position="3"/>
        <end position="142"/>
    </location>
</feature>
<dbReference type="GO" id="GO:0006935">
    <property type="term" value="P:chemotaxis"/>
    <property type="evidence" value="ECO:0007669"/>
    <property type="project" value="InterPro"/>
</dbReference>
<keyword evidence="3" id="KW-1185">Reference proteome</keyword>
<evidence type="ECO:0000313" key="2">
    <source>
        <dbReference type="EMBL" id="KTT69071.1"/>
    </source>
</evidence>
<dbReference type="PATRIC" id="fig|869719.3.peg.3262"/>
<protein>
    <recommendedName>
        <fullName evidence="1">CheW-like domain-containing protein</fullName>
    </recommendedName>
</protein>
<dbReference type="EMBL" id="LDTB01000077">
    <property type="protein sequence ID" value="KTT69071.1"/>
    <property type="molecule type" value="Genomic_DNA"/>
</dbReference>
<name>A0A147HVW4_9SPHN</name>
<evidence type="ECO:0000313" key="3">
    <source>
        <dbReference type="Proteomes" id="UP000074310"/>
    </source>
</evidence>
<dbReference type="OrthoDB" id="7390823at2"/>
<reference evidence="2 3" key="1">
    <citation type="journal article" date="2016" name="Front. Microbiol.">
        <title>Genomic Resource of Rice Seed Associated Bacteria.</title>
        <authorList>
            <person name="Midha S."/>
            <person name="Bansal K."/>
            <person name="Sharma S."/>
            <person name="Kumar N."/>
            <person name="Patil P.P."/>
            <person name="Chaudhry V."/>
            <person name="Patil P.B."/>
        </authorList>
    </citation>
    <scope>NUCLEOTIDE SEQUENCE [LARGE SCALE GENOMIC DNA]</scope>
    <source>
        <strain evidence="2 3">NS334</strain>
    </source>
</reference>
<dbReference type="SUPFAM" id="SSF50341">
    <property type="entry name" value="CheW-like"/>
    <property type="match status" value="1"/>
</dbReference>
<dbReference type="InterPro" id="IPR036061">
    <property type="entry name" value="CheW-like_dom_sf"/>
</dbReference>
<comment type="caution">
    <text evidence="2">The sequence shown here is derived from an EMBL/GenBank/DDBJ whole genome shotgun (WGS) entry which is preliminary data.</text>
</comment>
<dbReference type="GO" id="GO:0007165">
    <property type="term" value="P:signal transduction"/>
    <property type="evidence" value="ECO:0007669"/>
    <property type="project" value="InterPro"/>
</dbReference>